<name>A0A6B2JR78_9RHOB</name>
<dbReference type="AlphaFoldDB" id="A0A6B2JR78"/>
<evidence type="ECO:0000313" key="2">
    <source>
        <dbReference type="EMBL" id="NDV01067.1"/>
    </source>
</evidence>
<sequence>MRLAALPLLLLPALAACAGTAPRDNPVTWPFYAARAAAEDPGYAARRAEVERLVKSDPPAFWAEVDAGGGPTLSAAYAAAGVPPARQPYVLAALSADDQIYGSNYPLLIAAFMANGS</sequence>
<keyword evidence="3" id="KW-1185">Reference proteome</keyword>
<protein>
    <submittedName>
        <fullName evidence="2">Uncharacterized protein</fullName>
    </submittedName>
</protein>
<proteinExistence type="predicted"/>
<keyword evidence="1" id="KW-0732">Signal</keyword>
<reference evidence="2 3" key="1">
    <citation type="submission" date="2020-02" db="EMBL/GenBank/DDBJ databases">
        <title>Pseudoroseicyclus tamarix, sp. nov., isolated from offshore sediment of a Tamarix chinensis forest.</title>
        <authorList>
            <person name="Gai Y."/>
        </authorList>
    </citation>
    <scope>NUCLEOTIDE SEQUENCE [LARGE SCALE GENOMIC DNA]</scope>
    <source>
        <strain evidence="2 3">CLL3-39</strain>
    </source>
</reference>
<evidence type="ECO:0000256" key="1">
    <source>
        <dbReference type="SAM" id="SignalP"/>
    </source>
</evidence>
<feature type="signal peptide" evidence="1">
    <location>
        <begin position="1"/>
        <end position="18"/>
    </location>
</feature>
<dbReference type="EMBL" id="JAAGAB010000002">
    <property type="protein sequence ID" value="NDV01067.1"/>
    <property type="molecule type" value="Genomic_DNA"/>
</dbReference>
<evidence type="ECO:0000313" key="3">
    <source>
        <dbReference type="Proteomes" id="UP000474757"/>
    </source>
</evidence>
<organism evidence="2 3">
    <name type="scientific">Pseudoroseicyclus tamaricis</name>
    <dbReference type="NCBI Taxonomy" id="2705421"/>
    <lineage>
        <taxon>Bacteria</taxon>
        <taxon>Pseudomonadati</taxon>
        <taxon>Pseudomonadota</taxon>
        <taxon>Alphaproteobacteria</taxon>
        <taxon>Rhodobacterales</taxon>
        <taxon>Paracoccaceae</taxon>
        <taxon>Pseudoroseicyclus</taxon>
    </lineage>
</organism>
<comment type="caution">
    <text evidence="2">The sequence shown here is derived from an EMBL/GenBank/DDBJ whole genome shotgun (WGS) entry which is preliminary data.</text>
</comment>
<accession>A0A6B2JR78</accession>
<feature type="chain" id="PRO_5025472556" evidence="1">
    <location>
        <begin position="19"/>
        <end position="117"/>
    </location>
</feature>
<dbReference type="PROSITE" id="PS51257">
    <property type="entry name" value="PROKAR_LIPOPROTEIN"/>
    <property type="match status" value="1"/>
</dbReference>
<dbReference type="Proteomes" id="UP000474757">
    <property type="component" value="Unassembled WGS sequence"/>
</dbReference>
<gene>
    <name evidence="2" type="ORF">GZA08_08805</name>
</gene>
<dbReference type="RefSeq" id="WP_163892309.1">
    <property type="nucleotide sequence ID" value="NZ_JAAFYS010000002.1"/>
</dbReference>